<proteinExistence type="inferred from homology"/>
<dbReference type="OrthoDB" id="9132139at2"/>
<dbReference type="RefSeq" id="WP_005439931.1">
    <property type="nucleotide sequence ID" value="NZ_CM001466.1"/>
</dbReference>
<keyword evidence="2" id="KW-0012">Acyltransferase</keyword>
<comment type="similarity">
    <text evidence="3">Belongs to the acetyltransferase family. RimJ subfamily.</text>
</comment>
<keyword evidence="6" id="KW-0687">Ribonucleoprotein</keyword>
<dbReference type="GO" id="GO:0016747">
    <property type="term" value="F:acyltransferase activity, transferring groups other than amino-acyl groups"/>
    <property type="evidence" value="ECO:0007669"/>
    <property type="project" value="InterPro"/>
</dbReference>
<dbReference type="Pfam" id="PF13302">
    <property type="entry name" value="Acetyltransf_3"/>
    <property type="match status" value="1"/>
</dbReference>
<evidence type="ECO:0000256" key="3">
    <source>
        <dbReference type="ARBA" id="ARBA00038502"/>
    </source>
</evidence>
<dbReference type="InterPro" id="IPR016181">
    <property type="entry name" value="Acyl_CoA_acyltransferase"/>
</dbReference>
<accession>H8G768</accession>
<reference evidence="6 7" key="1">
    <citation type="journal article" date="2012" name="Stand. Genomic Sci.">
        <title>Genome sequence of the soil bacterium Saccharomonospora azurea type strain (NA-128(T)).</title>
        <authorList>
            <person name="Klenk H.P."/>
            <person name="Held B."/>
            <person name="Lucas S."/>
            <person name="Lapidus A."/>
            <person name="Copeland A."/>
            <person name="Hammon N."/>
            <person name="Pitluck S."/>
            <person name="Goodwin L.A."/>
            <person name="Han C."/>
            <person name="Tapia R."/>
            <person name="Brambilla E.M."/>
            <person name="Potter G."/>
            <person name="Land M."/>
            <person name="Ivanova N."/>
            <person name="Rohde M."/>
            <person name="Goker M."/>
            <person name="Detter J.C."/>
            <person name="Kyrpides N.C."/>
            <person name="Woyke T."/>
        </authorList>
    </citation>
    <scope>NUCLEOTIDE SEQUENCE [LARGE SCALE GENOMIC DNA]</scope>
    <source>
        <strain evidence="6 7">NA-128</strain>
    </source>
</reference>
<evidence type="ECO:0000256" key="4">
    <source>
        <dbReference type="SAM" id="MobiDB-lite"/>
    </source>
</evidence>
<evidence type="ECO:0000313" key="7">
    <source>
        <dbReference type="Proteomes" id="UP000004705"/>
    </source>
</evidence>
<keyword evidence="1" id="KW-0808">Transferase</keyword>
<dbReference type="EMBL" id="CM001466">
    <property type="protein sequence ID" value="EHY88307.1"/>
    <property type="molecule type" value="Genomic_DNA"/>
</dbReference>
<dbReference type="GO" id="GO:0005840">
    <property type="term" value="C:ribosome"/>
    <property type="evidence" value="ECO:0007669"/>
    <property type="project" value="UniProtKB-KW"/>
</dbReference>
<dbReference type="PANTHER" id="PTHR43792:SF8">
    <property type="entry name" value="[RIBOSOMAL PROTEIN US5]-ALANINE N-ACETYLTRANSFERASE"/>
    <property type="match status" value="1"/>
</dbReference>
<feature type="compositionally biased region" description="Polar residues" evidence="4">
    <location>
        <begin position="136"/>
        <end position="145"/>
    </location>
</feature>
<name>H8G768_9PSEU</name>
<dbReference type="AlphaFoldDB" id="H8G768"/>
<dbReference type="InterPro" id="IPR000182">
    <property type="entry name" value="GNAT_dom"/>
</dbReference>
<dbReference type="PANTHER" id="PTHR43792">
    <property type="entry name" value="GNAT FAMILY, PUTATIVE (AFU_ORTHOLOGUE AFUA_3G00765)-RELATED-RELATED"/>
    <property type="match status" value="1"/>
</dbReference>
<dbReference type="InterPro" id="IPR051531">
    <property type="entry name" value="N-acetyltransferase"/>
</dbReference>
<keyword evidence="7" id="KW-1185">Reference proteome</keyword>
<evidence type="ECO:0000256" key="1">
    <source>
        <dbReference type="ARBA" id="ARBA00022679"/>
    </source>
</evidence>
<keyword evidence="6" id="KW-0689">Ribosomal protein</keyword>
<organism evidence="6 7">
    <name type="scientific">Saccharomonospora azurea NA-128</name>
    <dbReference type="NCBI Taxonomy" id="882081"/>
    <lineage>
        <taxon>Bacteria</taxon>
        <taxon>Bacillati</taxon>
        <taxon>Actinomycetota</taxon>
        <taxon>Actinomycetes</taxon>
        <taxon>Pseudonocardiales</taxon>
        <taxon>Pseudonocardiaceae</taxon>
        <taxon>Saccharomonospora</taxon>
    </lineage>
</organism>
<feature type="domain" description="N-acetyltransferase" evidence="5">
    <location>
        <begin position="14"/>
        <end position="178"/>
    </location>
</feature>
<gene>
    <name evidence="6" type="ORF">SacazDRAFT_01377</name>
</gene>
<feature type="region of interest" description="Disordered" evidence="4">
    <location>
        <begin position="133"/>
        <end position="178"/>
    </location>
</feature>
<evidence type="ECO:0000313" key="6">
    <source>
        <dbReference type="EMBL" id="EHY88307.1"/>
    </source>
</evidence>
<protein>
    <submittedName>
        <fullName evidence="6">Acetyltransferase, ribosomal protein N-acetylase</fullName>
    </submittedName>
</protein>
<dbReference type="Proteomes" id="UP000004705">
    <property type="component" value="Chromosome"/>
</dbReference>
<dbReference type="HOGENOM" id="CLU_013985_3_4_11"/>
<dbReference type="PROSITE" id="PS51186">
    <property type="entry name" value="GNAT"/>
    <property type="match status" value="1"/>
</dbReference>
<evidence type="ECO:0000259" key="5">
    <source>
        <dbReference type="PROSITE" id="PS51186"/>
    </source>
</evidence>
<sequence length="178" mass="19272">MNFHDVLPVRHDGVTLRPLADIDAEAYAEGTRDAAVRRYAHLPLPEYTPDTVRELARSDVRRGLDDGTLAVLSIVEDTHDTFLGSLVLFDIAEDQAEVGFWLAPHARGRGVAHRALAASAALARALGLSTLTARTDPTNTSSRRTLTAAGFAPDGPPRHSTTPSGTSMSTQYYRLPLR</sequence>
<dbReference type="Gene3D" id="3.40.630.30">
    <property type="match status" value="1"/>
</dbReference>
<evidence type="ECO:0000256" key="2">
    <source>
        <dbReference type="ARBA" id="ARBA00023315"/>
    </source>
</evidence>
<feature type="compositionally biased region" description="Polar residues" evidence="4">
    <location>
        <begin position="159"/>
        <end position="172"/>
    </location>
</feature>
<dbReference type="SUPFAM" id="SSF55729">
    <property type="entry name" value="Acyl-CoA N-acyltransferases (Nat)"/>
    <property type="match status" value="1"/>
</dbReference>